<name>A0A0N4W6S5_HAEPC</name>
<sequence>MPRSGRPATVDRQGILNALGDEPTSSLRDLSKVTQVPVSPSTKSLLILARCRRSVELSLTTSRWHRQGSGLRRSRSCRLVPETCKSVVALGQRAPPQSEGYPGRLGQAGHQDGHASTV</sequence>
<feature type="region of interest" description="Disordered" evidence="1">
    <location>
        <begin position="90"/>
        <end position="118"/>
    </location>
</feature>
<evidence type="ECO:0000313" key="2">
    <source>
        <dbReference type="WBParaSite" id="HPLM_0000578201-mRNA-1"/>
    </source>
</evidence>
<evidence type="ECO:0000256" key="1">
    <source>
        <dbReference type="SAM" id="MobiDB-lite"/>
    </source>
</evidence>
<dbReference type="AlphaFoldDB" id="A0A0N4W6S5"/>
<feature type="compositionally biased region" description="Polar residues" evidence="1">
    <location>
        <begin position="23"/>
        <end position="32"/>
    </location>
</feature>
<organism evidence="2">
    <name type="scientific">Haemonchus placei</name>
    <name type="common">Barber's pole worm</name>
    <dbReference type="NCBI Taxonomy" id="6290"/>
    <lineage>
        <taxon>Eukaryota</taxon>
        <taxon>Metazoa</taxon>
        <taxon>Ecdysozoa</taxon>
        <taxon>Nematoda</taxon>
        <taxon>Chromadorea</taxon>
        <taxon>Rhabditida</taxon>
        <taxon>Rhabditina</taxon>
        <taxon>Rhabditomorpha</taxon>
        <taxon>Strongyloidea</taxon>
        <taxon>Trichostrongylidae</taxon>
        <taxon>Haemonchus</taxon>
    </lineage>
</organism>
<reference evidence="2" key="1">
    <citation type="submission" date="2017-02" db="UniProtKB">
        <authorList>
            <consortium name="WormBaseParasite"/>
        </authorList>
    </citation>
    <scope>IDENTIFICATION</scope>
</reference>
<accession>A0A0N4W6S5</accession>
<proteinExistence type="predicted"/>
<protein>
    <submittedName>
        <fullName evidence="2">HTH arsR-type domain-containing protein</fullName>
    </submittedName>
</protein>
<dbReference type="WBParaSite" id="HPLM_0000578201-mRNA-1">
    <property type="protein sequence ID" value="HPLM_0000578201-mRNA-1"/>
    <property type="gene ID" value="HPLM_0000578201"/>
</dbReference>
<feature type="region of interest" description="Disordered" evidence="1">
    <location>
        <begin position="1"/>
        <end position="32"/>
    </location>
</feature>